<gene>
    <name evidence="2" type="ORF">AF77_04820</name>
</gene>
<organism evidence="2 3">
    <name type="scientific">Aliarcobacter butzleri L352</name>
    <dbReference type="NCBI Taxonomy" id="1447260"/>
    <lineage>
        <taxon>Bacteria</taxon>
        <taxon>Pseudomonadati</taxon>
        <taxon>Campylobacterota</taxon>
        <taxon>Epsilonproteobacteria</taxon>
        <taxon>Campylobacterales</taxon>
        <taxon>Arcobacteraceae</taxon>
        <taxon>Aliarcobacter</taxon>
    </lineage>
</organism>
<dbReference type="EMBL" id="JAIT01000030">
    <property type="protein sequence ID" value="KLE05432.1"/>
    <property type="molecule type" value="Genomic_DNA"/>
</dbReference>
<dbReference type="RefSeq" id="WP_046994734.1">
    <property type="nucleotide sequence ID" value="NZ_JAIT01000030.1"/>
</dbReference>
<evidence type="ECO:0000313" key="3">
    <source>
        <dbReference type="Proteomes" id="UP000035462"/>
    </source>
</evidence>
<reference evidence="2 3" key="1">
    <citation type="submission" date="2014-01" db="EMBL/GenBank/DDBJ databases">
        <title>Development of a Comparative Genomic Fingerprinting Assay for High Resolution Genotyping of Arcobacter butzleri.</title>
        <authorList>
            <person name="Webb A.L."/>
            <person name="Inglis G.D."/>
            <person name="Kruczkiewicz P."/>
            <person name="Selinger L.B."/>
            <person name="Taboada E.N."/>
        </authorList>
    </citation>
    <scope>NUCLEOTIDE SEQUENCE [LARGE SCALE GENOMIC DNA]</scope>
    <source>
        <strain evidence="2 3">L352</strain>
    </source>
</reference>
<dbReference type="Proteomes" id="UP000035462">
    <property type="component" value="Unassembled WGS sequence"/>
</dbReference>
<proteinExistence type="predicted"/>
<name>A0A837JC55_9BACT</name>
<evidence type="ECO:0008006" key="4">
    <source>
        <dbReference type="Google" id="ProtNLM"/>
    </source>
</evidence>
<sequence length="410" mass="47857">MKIVKYGLLVTTMYLFSGCVGQPSIPKVDEVAVGKYEKAYIDEYNKIASIEKKEYTKWIQAANKKEDCKLFIGYDPNDDRTQKIDYKIFWDGECRNGYAYGLGREFEKGLLTDVEAIGVYDGTEKEPEYYYQNYKLNNITLEGNLNDGYVVQTMIKEDGMNFDINFRNIYEDKKSSIVYMIENSPFSDNVVFVKAYPNFAYIITDFTNNEFENRKFQFDVKDIKNNQFNGYGFSTPKYGQTIGGEFQNNSLIRRVLLPESYFNNADKIFSEIKNAAQKVQSEQQKASMIKIQYKNKICKDSVKVDFMDNKEYKAICKEDEKIAQLKTKIDAKLAQIEQQKQAKRQQQNEQRLIQAREAEAAAAQRRADAAEQANFNQSMQNLNNNLQMQQLNNNLMMYNFMPKRYDVYLH</sequence>
<dbReference type="AlphaFoldDB" id="A0A837JC55"/>
<evidence type="ECO:0000256" key="1">
    <source>
        <dbReference type="SAM" id="Coils"/>
    </source>
</evidence>
<keyword evidence="1" id="KW-0175">Coiled coil</keyword>
<accession>A0A837JC55</accession>
<dbReference type="PROSITE" id="PS51257">
    <property type="entry name" value="PROKAR_LIPOPROTEIN"/>
    <property type="match status" value="1"/>
</dbReference>
<protein>
    <recommendedName>
        <fullName evidence="4">Lipoprotein</fullName>
    </recommendedName>
</protein>
<evidence type="ECO:0000313" key="2">
    <source>
        <dbReference type="EMBL" id="KLE05432.1"/>
    </source>
</evidence>
<feature type="coiled-coil region" evidence="1">
    <location>
        <begin position="322"/>
        <end position="373"/>
    </location>
</feature>
<comment type="caution">
    <text evidence="2">The sequence shown here is derived from an EMBL/GenBank/DDBJ whole genome shotgun (WGS) entry which is preliminary data.</text>
</comment>